<dbReference type="Pfam" id="PF20248">
    <property type="entry name" value="DUF6603"/>
    <property type="match status" value="1"/>
</dbReference>
<dbReference type="EMBL" id="JARHTQ010000010">
    <property type="protein sequence ID" value="MDF2257421.1"/>
    <property type="molecule type" value="Genomic_DNA"/>
</dbReference>
<protein>
    <recommendedName>
        <fullName evidence="2">DUF6603 domain-containing protein</fullName>
    </recommendedName>
</protein>
<evidence type="ECO:0000259" key="2">
    <source>
        <dbReference type="Pfam" id="PF20248"/>
    </source>
</evidence>
<name>A0ABT5Z0Q8_9ACTN</name>
<evidence type="ECO:0000313" key="3">
    <source>
        <dbReference type="EMBL" id="MDF2257421.1"/>
    </source>
</evidence>
<organism evidence="3 4">
    <name type="scientific">Streptantibioticus ferralitis</name>
    <dbReference type="NCBI Taxonomy" id="236510"/>
    <lineage>
        <taxon>Bacteria</taxon>
        <taxon>Bacillati</taxon>
        <taxon>Actinomycetota</taxon>
        <taxon>Actinomycetes</taxon>
        <taxon>Kitasatosporales</taxon>
        <taxon>Streptomycetaceae</taxon>
        <taxon>Streptantibioticus</taxon>
    </lineage>
</organism>
<feature type="region of interest" description="Disordered" evidence="1">
    <location>
        <begin position="791"/>
        <end position="838"/>
    </location>
</feature>
<evidence type="ECO:0000313" key="4">
    <source>
        <dbReference type="Proteomes" id="UP001220022"/>
    </source>
</evidence>
<sequence>MDLAELKGIVRQRLRSQPFTVSGAVVESPAITTLLTGAFGTDGCTVEGARVTSDTASEITVRGVLREKVAGLTQQPVSITFTVVGSQAEAHIELAELGADWQPSTSFPVLGGSVLDSFEFSSPVLNLDSDGRSALPPGFPASHGYPEYSADLRARMVQGMSLRASLKPKSGGELLSWLLGPPPWEVSGPVALPAEYPSIVLSSQVGHSVQLGGIKVGYSLNPATLAVISPHTEKPVPTSGLQLVGELNTTLNSGAVRIPFVVRQNYLDSSLTTVESAVPPATGITVAQIAELLGITDSSRLTSQLPQGFPQLSEVHLDGVSLTIAPHNRQVVSASVTVRWQPETRYEVLGGLISFRSLALTFTYLAAPVGGTPCVLTDVTAEAAIGGSTLTAGISPAEGTFWCELGADEGESGDVVDLTALVKQTETTGSVPMPAVVCTWARVFGDVATGTYRVQASAGDWKLKFSTSELVVSEVSLDIAKDSTGFSGQIVGQLAIAGVRLFGRAEYHGKRGWVFQLGTLESANISLTALAAEAAGMFDLHVPATLPDLTLDSVNVTFDVATGEFTFACGATLDLPSGTAALGVEITKNSFTGLLWIGDSYFEIDLTKQGKDKSFTATWQAADQKDALKLSTIIREFGADAPAIPSPFDIALTSATVRYDGTDHGLAVAATSQQGDVAFVTLPKRTTPTTMEAARVVLATVRLDAGLADLPALGPQIPPDLDLRLAGVRVVAASRALTTDADVKRVNAMLASVASSNPTLRLPADGMTGKTLLGLAVVIRGETLVLGAPDGAGPKNLALPPAAPGTTATGQRPGLGPSATGERPRSGSGEPARAEEGTAGTLWHQVDLALGPVRLDRLGVRYDQGTVWLLVDAGVDIGGLVLSGRGLGLGIPLADPQHITPCLEGLGVAWARPPLELSGAFVNERNPDYLVKAVGAAVLTAPTLSVSAVGGYAQRVGQQPSLFVFGQLGFAEGQGLGPPPFRITGAAAGFGYNTSVRSPDITEVDVFPFMPAEKGGGTDAMALLDSLTKGTGGGKPWLSEAPGRVWLAAGLRFDSFQFVHCRALALGEFSLEGDREFTLALLGHASADFPLRTTGAARYAHVGLTLAASYTSYEDALRVKARIQPGSYLVHPSCKLSGDAAFALWFGRSPHAGDFVLTVGGYHPRFVRPAHYPAADRLRLEWDWGPVSLRGACYAALTPSAFMVGAELQLAFHEGPISAWCRAVLDALVQWDPFQFRVGLSVRIGVHIDILIPINAEIGVDLDLWGPPTGGIAHVHVVFGWTFDIRFGEDPPAAPKRLGWDDFVARMLPGPVVQVVVESGRLPARPANGTEEQRDEICEMSREGFTALTRSTVPAEKVRIVTPSTPDGRAPANAQDGKAIAVRPVGADRASSVHKITVSHDGQVIDPEAAPYRWTVVPQQGKVPLALWGAPLASADNSPPMPDARKPELVDAVTGTRITAPRPEPAPDPVAATEKAISWECEQDAETPLPSAGQAGPAPTRPYPRSTLATELTTTDRQVFAEGLHTCGVALPPGGSLTDSLREYTQHLHSYLRADPMAQLTEAS</sequence>
<proteinExistence type="predicted"/>
<evidence type="ECO:0000256" key="1">
    <source>
        <dbReference type="SAM" id="MobiDB-lite"/>
    </source>
</evidence>
<comment type="caution">
    <text evidence="3">The sequence shown here is derived from an EMBL/GenBank/DDBJ whole genome shotgun (WGS) entry which is preliminary data.</text>
</comment>
<feature type="domain" description="DUF6603" evidence="2">
    <location>
        <begin position="846"/>
        <end position="1335"/>
    </location>
</feature>
<keyword evidence="4" id="KW-1185">Reference proteome</keyword>
<dbReference type="InterPro" id="IPR046538">
    <property type="entry name" value="DUF6603"/>
</dbReference>
<reference evidence="3 4" key="1">
    <citation type="submission" date="2023-03" db="EMBL/GenBank/DDBJ databases">
        <title>Draft genome sequence of type strain Streptomyces ferralitis JCM 14344.</title>
        <authorList>
            <person name="Klaysubun C."/>
            <person name="Duangmal K."/>
        </authorList>
    </citation>
    <scope>NUCLEOTIDE SEQUENCE [LARGE SCALE GENOMIC DNA]</scope>
    <source>
        <strain evidence="3 4">JCM 14344</strain>
    </source>
</reference>
<feature type="region of interest" description="Disordered" evidence="1">
    <location>
        <begin position="1486"/>
        <end position="1505"/>
    </location>
</feature>
<gene>
    <name evidence="3" type="ORF">P2L57_17320</name>
</gene>
<feature type="compositionally biased region" description="Low complexity" evidence="1">
    <location>
        <begin position="797"/>
        <end position="810"/>
    </location>
</feature>
<dbReference type="RefSeq" id="WP_275815389.1">
    <property type="nucleotide sequence ID" value="NZ_BAAANM010000001.1"/>
</dbReference>
<dbReference type="Proteomes" id="UP001220022">
    <property type="component" value="Unassembled WGS sequence"/>
</dbReference>
<accession>A0ABT5Z0Q8</accession>